<keyword evidence="3" id="KW-0411">Iron-sulfur</keyword>
<evidence type="ECO:0000256" key="3">
    <source>
        <dbReference type="ARBA" id="ARBA00023014"/>
    </source>
</evidence>
<dbReference type="EMBL" id="WJBE01000003">
    <property type="protein sequence ID" value="MBC3898947.1"/>
    <property type="molecule type" value="Genomic_DNA"/>
</dbReference>
<dbReference type="InterPro" id="IPR017900">
    <property type="entry name" value="4Fe4S_Fe_S_CS"/>
</dbReference>
<dbReference type="RefSeq" id="WP_186893533.1">
    <property type="nucleotide sequence ID" value="NZ_WJBE01000003.1"/>
</dbReference>
<keyword evidence="1" id="KW-0479">Metal-binding</keyword>
<dbReference type="PANTHER" id="PTHR42827">
    <property type="entry name" value="IRON-SULFUR CLUSTER-BINDING PROTEIN-RELATED"/>
    <property type="match status" value="1"/>
</dbReference>
<evidence type="ECO:0000256" key="2">
    <source>
        <dbReference type="ARBA" id="ARBA00023004"/>
    </source>
</evidence>
<evidence type="ECO:0000313" key="5">
    <source>
        <dbReference type="EMBL" id="MBC3898947.1"/>
    </source>
</evidence>
<gene>
    <name evidence="5" type="ORF">GH811_04880</name>
</gene>
<sequence length="335" mass="37564">MIYNLAKQFTGKLIKMMCFFTGGHQMGLSLNKIVKPQTTALNERGRVFSSAQSPTKRPYVEGERIKFTNKDIRYLLKNITKIYRLPQTIQTTVKLIKKDHEGLNSRITAAVFNELEKLLQELQVDEYGFFEVMPEQLFKGCGVPHQYALVFSSAMDPDTFKTAPSIVCQVEVAKVYVKTGDIANSVAGFLQKNGFGVSPNHSIGGQLDYSMAAQWAGIGIVGRHSMAITRKNGACQRLSVVYTNIENLGAYIVSNPRNLAWVNEFCQKCGKCIRNCPTEAILQEPVIRDGFNPTRVDYDKCSRGFVNYGCGVCIRECPFTVGNYDQIKSAYLKKR</sequence>
<dbReference type="SUPFAM" id="SSF54862">
    <property type="entry name" value="4Fe-4S ferredoxins"/>
    <property type="match status" value="1"/>
</dbReference>
<proteinExistence type="predicted"/>
<reference evidence="5 6" key="1">
    <citation type="journal article" date="2020" name="mSystems">
        <title>Defining Genomic and Predicted Metabolic Features of the Acetobacterium Genus.</title>
        <authorList>
            <person name="Ross D.E."/>
            <person name="Marshall C.W."/>
            <person name="Gulliver D."/>
            <person name="May H.D."/>
            <person name="Norman R.S."/>
        </authorList>
    </citation>
    <scope>NUCLEOTIDE SEQUENCE [LARGE SCALE GENOMIC DNA]</scope>
    <source>
        <strain evidence="5 6">DSM 4132</strain>
    </source>
</reference>
<feature type="domain" description="4Fe-4S ferredoxin-type" evidence="4">
    <location>
        <begin position="257"/>
        <end position="286"/>
    </location>
</feature>
<dbReference type="Proteomes" id="UP000622405">
    <property type="component" value="Unassembled WGS sequence"/>
</dbReference>
<comment type="caution">
    <text evidence="5">The sequence shown here is derived from an EMBL/GenBank/DDBJ whole genome shotgun (WGS) entry which is preliminary data.</text>
</comment>
<dbReference type="PROSITE" id="PS00198">
    <property type="entry name" value="4FE4S_FER_1"/>
    <property type="match status" value="1"/>
</dbReference>
<evidence type="ECO:0000313" key="6">
    <source>
        <dbReference type="Proteomes" id="UP000622405"/>
    </source>
</evidence>
<dbReference type="Gene3D" id="3.30.70.20">
    <property type="match status" value="1"/>
</dbReference>
<dbReference type="InterPro" id="IPR017896">
    <property type="entry name" value="4Fe4S_Fe-S-bd"/>
</dbReference>
<dbReference type="Pfam" id="PF12838">
    <property type="entry name" value="Fer4_7"/>
    <property type="match status" value="1"/>
</dbReference>
<accession>A0ABR6YUS4</accession>
<organism evidence="5 6">
    <name type="scientific">Acetobacterium malicum</name>
    <dbReference type="NCBI Taxonomy" id="52692"/>
    <lineage>
        <taxon>Bacteria</taxon>
        <taxon>Bacillati</taxon>
        <taxon>Bacillota</taxon>
        <taxon>Clostridia</taxon>
        <taxon>Eubacteriales</taxon>
        <taxon>Eubacteriaceae</taxon>
        <taxon>Acetobacterium</taxon>
    </lineage>
</organism>
<dbReference type="PROSITE" id="PS51379">
    <property type="entry name" value="4FE4S_FER_2"/>
    <property type="match status" value="1"/>
</dbReference>
<keyword evidence="2" id="KW-0408">Iron</keyword>
<name>A0ABR6YUS4_9FIRM</name>
<keyword evidence="6" id="KW-1185">Reference proteome</keyword>
<dbReference type="PANTHER" id="PTHR42827:SF1">
    <property type="entry name" value="IRON-SULFUR CLUSTER-BINDING PROTEIN"/>
    <property type="match status" value="1"/>
</dbReference>
<evidence type="ECO:0000259" key="4">
    <source>
        <dbReference type="PROSITE" id="PS51379"/>
    </source>
</evidence>
<protein>
    <submittedName>
        <fullName evidence="5">4Fe-4S dicluster domain-containing protein</fullName>
    </submittedName>
</protein>
<evidence type="ECO:0000256" key="1">
    <source>
        <dbReference type="ARBA" id="ARBA00022723"/>
    </source>
</evidence>